<evidence type="ECO:0000313" key="1">
    <source>
        <dbReference type="EMBL" id="MYR33438.1"/>
    </source>
</evidence>
<organism evidence="1 2">
    <name type="scientific">Nocardiopsis alba</name>
    <dbReference type="NCBI Taxonomy" id="53437"/>
    <lineage>
        <taxon>Bacteria</taxon>
        <taxon>Bacillati</taxon>
        <taxon>Actinomycetota</taxon>
        <taxon>Actinomycetes</taxon>
        <taxon>Streptosporangiales</taxon>
        <taxon>Nocardiopsidaceae</taxon>
        <taxon>Nocardiopsis</taxon>
    </lineage>
</organism>
<dbReference type="AlphaFoldDB" id="A0A7K2ITZ0"/>
<dbReference type="Pfam" id="PF15575">
    <property type="entry name" value="Imm49"/>
    <property type="match status" value="1"/>
</dbReference>
<accession>A0A7K2ITZ0</accession>
<dbReference type="RefSeq" id="WP_161111184.1">
    <property type="nucleotide sequence ID" value="NZ_WWHY01000001.1"/>
</dbReference>
<proteinExistence type="predicted"/>
<protein>
    <recommendedName>
        <fullName evidence="3">Immunity 49 family protein</fullName>
    </recommendedName>
</protein>
<reference evidence="1 2" key="1">
    <citation type="journal article" date="2019" name="Nat. Commun.">
        <title>The antimicrobial potential of Streptomyces from insect microbiomes.</title>
        <authorList>
            <person name="Chevrette M.G."/>
            <person name="Carlson C.M."/>
            <person name="Ortega H.E."/>
            <person name="Thomas C."/>
            <person name="Ananiev G.E."/>
            <person name="Barns K.J."/>
            <person name="Book A.J."/>
            <person name="Cagnazzo J."/>
            <person name="Carlos C."/>
            <person name="Flanigan W."/>
            <person name="Grubbs K.J."/>
            <person name="Horn H.A."/>
            <person name="Hoffmann F.M."/>
            <person name="Klassen J.L."/>
            <person name="Knack J.J."/>
            <person name="Lewin G.R."/>
            <person name="McDonald B.R."/>
            <person name="Muller L."/>
            <person name="Melo W.G.P."/>
            <person name="Pinto-Tomas A.A."/>
            <person name="Schmitz A."/>
            <person name="Wendt-Pienkowski E."/>
            <person name="Wildman S."/>
            <person name="Zhao M."/>
            <person name="Zhang F."/>
            <person name="Bugni T.S."/>
            <person name="Andes D.R."/>
            <person name="Pupo M.T."/>
            <person name="Currie C.R."/>
        </authorList>
    </citation>
    <scope>NUCLEOTIDE SEQUENCE [LARGE SCALE GENOMIC DNA]</scope>
    <source>
        <strain evidence="1 2">SID5840</strain>
    </source>
</reference>
<dbReference type="InterPro" id="IPR029074">
    <property type="entry name" value="Imm49"/>
</dbReference>
<evidence type="ECO:0000313" key="2">
    <source>
        <dbReference type="Proteomes" id="UP000467124"/>
    </source>
</evidence>
<evidence type="ECO:0008006" key="3">
    <source>
        <dbReference type="Google" id="ProtNLM"/>
    </source>
</evidence>
<comment type="caution">
    <text evidence="1">The sequence shown here is derived from an EMBL/GenBank/DDBJ whole genome shotgun (WGS) entry which is preliminary data.</text>
</comment>
<gene>
    <name evidence="1" type="ORF">GTW20_14485</name>
</gene>
<dbReference type="Proteomes" id="UP000467124">
    <property type="component" value="Unassembled WGS sequence"/>
</dbReference>
<dbReference type="EMBL" id="WWHY01000001">
    <property type="protein sequence ID" value="MYR33438.1"/>
    <property type="molecule type" value="Genomic_DNA"/>
</dbReference>
<sequence>MVFVPRTSSVPVVVDEEKVRALEEVRIRYTRLLEEAPAEAARWLTDVYDLARKALAADPECTLVETWETWTFAAQYHHAVIAAVTVPRGSEVRWTVEHEERVLVSPGPLVVADRHVWLRTFLMALVCRDEKRVRHLAGIDVGRMPLSGEARYPGYLLPWIDALRALIEEDDRMVPCLRKAMELSDSRRVASPEIARELDLLAFPELDLFRAFLGGDPDDFERTLVRGLEAFDDFHARAGEGAGPGTFPLGLLALASLALDRARHESDYRMDVRSDHLPRVLLEGFWFGEFPV</sequence>
<name>A0A7K2ITZ0_9ACTN</name>